<proteinExistence type="predicted"/>
<dbReference type="EMBL" id="PDND01000131">
    <property type="protein sequence ID" value="PGH31336.1"/>
    <property type="molecule type" value="Genomic_DNA"/>
</dbReference>
<organism evidence="1 2">
    <name type="scientific">[Emmonsia] crescens</name>
    <dbReference type="NCBI Taxonomy" id="73230"/>
    <lineage>
        <taxon>Eukaryota</taxon>
        <taxon>Fungi</taxon>
        <taxon>Dikarya</taxon>
        <taxon>Ascomycota</taxon>
        <taxon>Pezizomycotina</taxon>
        <taxon>Eurotiomycetes</taxon>
        <taxon>Eurotiomycetidae</taxon>
        <taxon>Onygenales</taxon>
        <taxon>Ajellomycetaceae</taxon>
        <taxon>Emergomyces</taxon>
    </lineage>
</organism>
<protein>
    <recommendedName>
        <fullName evidence="3">Protein kinase domain-containing protein</fullName>
    </recommendedName>
</protein>
<evidence type="ECO:0000313" key="2">
    <source>
        <dbReference type="Proteomes" id="UP000226031"/>
    </source>
</evidence>
<keyword evidence="2" id="KW-1185">Reference proteome</keyword>
<evidence type="ECO:0008006" key="3">
    <source>
        <dbReference type="Google" id="ProtNLM"/>
    </source>
</evidence>
<accession>A0A2B7ZBJ1</accession>
<dbReference type="STRING" id="73230.A0A2B7ZBJ1"/>
<dbReference type="AlphaFoldDB" id="A0A2B7ZBJ1"/>
<evidence type="ECO:0000313" key="1">
    <source>
        <dbReference type="EMBL" id="PGH31336.1"/>
    </source>
</evidence>
<gene>
    <name evidence="1" type="ORF">GX50_05875</name>
</gene>
<dbReference type="InterPro" id="IPR011009">
    <property type="entry name" value="Kinase-like_dom_sf"/>
</dbReference>
<dbReference type="Proteomes" id="UP000226031">
    <property type="component" value="Unassembled WGS sequence"/>
</dbReference>
<sequence>MPLGPENTIYRDETGFDENLKIVINFAEMELIAVLKKSEVSCIFHVNYIGEPRVLKVFHNNKDPGYASDGVRDLNRARCEIRAYCSLKRFKICDGGFVPKFYGYTIAINPISWEPHLNAFQHDIDLPSAILIEYLPNPLPMNSDTYSKKRFEKVNIGIQQIHLALIEHNDPYPKNVLIVPGDPERVVWIDFDVAIVYSNENYIGKRERGWIEFETRCVESYGPMLEKDQMDGLPPNSKYY</sequence>
<dbReference type="VEuPathDB" id="FungiDB:EMCG_06226"/>
<reference evidence="1 2" key="1">
    <citation type="submission" date="2017-10" db="EMBL/GenBank/DDBJ databases">
        <title>Comparative genomics in systemic dimorphic fungi from Ajellomycetaceae.</title>
        <authorList>
            <person name="Munoz J.F."/>
            <person name="Mcewen J.G."/>
            <person name="Clay O.K."/>
            <person name="Cuomo C.A."/>
        </authorList>
    </citation>
    <scope>NUCLEOTIDE SEQUENCE [LARGE SCALE GENOMIC DNA]</scope>
    <source>
        <strain evidence="1 2">UAMH4076</strain>
    </source>
</reference>
<name>A0A2B7ZBJ1_9EURO</name>
<dbReference type="SUPFAM" id="SSF56112">
    <property type="entry name" value="Protein kinase-like (PK-like)"/>
    <property type="match status" value="1"/>
</dbReference>
<comment type="caution">
    <text evidence="1">The sequence shown here is derived from an EMBL/GenBank/DDBJ whole genome shotgun (WGS) entry which is preliminary data.</text>
</comment>